<evidence type="ECO:0000256" key="2">
    <source>
        <dbReference type="ARBA" id="ARBA00023043"/>
    </source>
</evidence>
<proteinExistence type="predicted"/>
<comment type="caution">
    <text evidence="5">The sequence shown here is derived from an EMBL/GenBank/DDBJ whole genome shotgun (WGS) entry which is preliminary data.</text>
</comment>
<feature type="repeat" description="ANK" evidence="3">
    <location>
        <begin position="98"/>
        <end position="130"/>
    </location>
</feature>
<evidence type="ECO:0000313" key="6">
    <source>
        <dbReference type="Proteomes" id="UP000828390"/>
    </source>
</evidence>
<sequence>MGPIKDADLIKCVRDNNRTKFLKYVAEKALGSVSKSGVKEDPSVPGGRIRLKLNHMNVNCHEPSTGYTLMIIAVLNGNKDLVEDLIFHSASVDSQDGKGNTALHMAVFGAKMEIVDLLLHNRAKVNVQNSDGNSPLHIACQLDKDRVHMLLKLLSNNADYSLRNKDNKTALDMAAMFNKADAVSVLLDHDHGIEESKRVSRTSNTVVMIEAAKRGYKEVIELLLDYGYDPNQLHKEQDTYALMEAVRFVRLPVVDSLLKYGAKPGLKNSKNESAENLVSACVPKQLEEQFIQTFAKYRSSGALQTPRFLKVLSKGMSLQGLREYPALPNNKSWTENSEEFCNSCTPNGPNTNILDDDLCTCWLAAEIHQAWTVLDLKHEHTLTGITIYGWDSPQMVRAFELQKGQTLHGPWSTVVPCTCLRTGSTSLADPGVPQTFTDFTSRSRYWRILLLDNFGGKCTCFQGIQLYGADERIRSLLKENDMDNYADEIISSGFNTYKKFLLMKEDDLKQVVSEVAHRTLIMKSLEKDRPKEFHPAVLSWEVTPFTSAKQGEVLPDFVVKSAPGVKTLVRLVIENGAVLQGDTEVLLLSDSETEPSRAVFTNISIDTVGNHILKVECVEYPRVYLTTPQPINIKPKTVLRDSVALAFDDMEAMLKDLSASLGPANK</sequence>
<dbReference type="InterPro" id="IPR000421">
    <property type="entry name" value="FA58C"/>
</dbReference>
<dbReference type="Gene3D" id="1.10.150.50">
    <property type="entry name" value="Transcription Factor, Ets-1"/>
    <property type="match status" value="1"/>
</dbReference>
<evidence type="ECO:0000256" key="3">
    <source>
        <dbReference type="PROSITE-ProRule" id="PRU00023"/>
    </source>
</evidence>
<dbReference type="PANTHER" id="PTHR24174">
    <property type="entry name" value="ANKYRIN REPEAT AND STERILE ALPHA MOTIF DOMAIN-CONTAINING PROTEIN 1"/>
    <property type="match status" value="1"/>
</dbReference>
<gene>
    <name evidence="5" type="ORF">DPMN_117610</name>
</gene>
<dbReference type="EMBL" id="JAIWYP010000005">
    <property type="protein sequence ID" value="KAH3816102.1"/>
    <property type="molecule type" value="Genomic_DNA"/>
</dbReference>
<evidence type="ECO:0000256" key="1">
    <source>
        <dbReference type="ARBA" id="ARBA00022737"/>
    </source>
</evidence>
<protein>
    <recommendedName>
        <fullName evidence="4">F5/8 type C domain-containing protein</fullName>
    </recommendedName>
</protein>
<reference evidence="5" key="1">
    <citation type="journal article" date="2019" name="bioRxiv">
        <title>The Genome of the Zebra Mussel, Dreissena polymorpha: A Resource for Invasive Species Research.</title>
        <authorList>
            <person name="McCartney M.A."/>
            <person name="Auch B."/>
            <person name="Kono T."/>
            <person name="Mallez S."/>
            <person name="Zhang Y."/>
            <person name="Obille A."/>
            <person name="Becker A."/>
            <person name="Abrahante J.E."/>
            <person name="Garbe J."/>
            <person name="Badalamenti J.P."/>
            <person name="Herman A."/>
            <person name="Mangelson H."/>
            <person name="Liachko I."/>
            <person name="Sullivan S."/>
            <person name="Sone E.D."/>
            <person name="Koren S."/>
            <person name="Silverstein K.A.T."/>
            <person name="Beckman K.B."/>
            <person name="Gohl D.M."/>
        </authorList>
    </citation>
    <scope>NUCLEOTIDE SEQUENCE</scope>
    <source>
        <strain evidence="5">Duluth1</strain>
        <tissue evidence="5">Whole animal</tissue>
    </source>
</reference>
<dbReference type="AlphaFoldDB" id="A0A9D4GFU2"/>
<dbReference type="SUPFAM" id="SSF47769">
    <property type="entry name" value="SAM/Pointed domain"/>
    <property type="match status" value="1"/>
</dbReference>
<reference evidence="5" key="2">
    <citation type="submission" date="2020-11" db="EMBL/GenBank/DDBJ databases">
        <authorList>
            <person name="McCartney M.A."/>
            <person name="Auch B."/>
            <person name="Kono T."/>
            <person name="Mallez S."/>
            <person name="Becker A."/>
            <person name="Gohl D.M."/>
            <person name="Silverstein K.A.T."/>
            <person name="Koren S."/>
            <person name="Bechman K.B."/>
            <person name="Herman A."/>
            <person name="Abrahante J.E."/>
            <person name="Garbe J."/>
        </authorList>
    </citation>
    <scope>NUCLEOTIDE SEQUENCE</scope>
    <source>
        <strain evidence="5">Duluth1</strain>
        <tissue evidence="5">Whole animal</tissue>
    </source>
</reference>
<evidence type="ECO:0000313" key="5">
    <source>
        <dbReference type="EMBL" id="KAH3816102.1"/>
    </source>
</evidence>
<dbReference type="InterPro" id="IPR036770">
    <property type="entry name" value="Ankyrin_rpt-contain_sf"/>
</dbReference>
<dbReference type="InterPro" id="IPR001660">
    <property type="entry name" value="SAM"/>
</dbReference>
<dbReference type="InterPro" id="IPR002110">
    <property type="entry name" value="Ankyrin_rpt"/>
</dbReference>
<dbReference type="PROSITE" id="PS50297">
    <property type="entry name" value="ANK_REP_REGION"/>
    <property type="match status" value="2"/>
</dbReference>
<evidence type="ECO:0000259" key="4">
    <source>
        <dbReference type="PROSITE" id="PS50022"/>
    </source>
</evidence>
<keyword evidence="2 3" id="KW-0040">ANK repeat</keyword>
<dbReference type="PANTHER" id="PTHR24174:SF16">
    <property type="entry name" value="CASKIN-2"/>
    <property type="match status" value="1"/>
</dbReference>
<dbReference type="Pfam" id="PF00536">
    <property type="entry name" value="SAM_1"/>
    <property type="match status" value="1"/>
</dbReference>
<dbReference type="Proteomes" id="UP000828390">
    <property type="component" value="Unassembled WGS sequence"/>
</dbReference>
<dbReference type="SUPFAM" id="SSF48403">
    <property type="entry name" value="Ankyrin repeat"/>
    <property type="match status" value="1"/>
</dbReference>
<dbReference type="OrthoDB" id="5314041at2759"/>
<feature type="domain" description="F5/8 type C" evidence="4">
    <location>
        <begin position="313"/>
        <end position="469"/>
    </location>
</feature>
<feature type="repeat" description="ANK" evidence="3">
    <location>
        <begin position="65"/>
        <end position="97"/>
    </location>
</feature>
<keyword evidence="6" id="KW-1185">Reference proteome</keyword>
<dbReference type="SMART" id="SM00248">
    <property type="entry name" value="ANK"/>
    <property type="match status" value="6"/>
</dbReference>
<dbReference type="Gene3D" id="1.25.40.20">
    <property type="entry name" value="Ankyrin repeat-containing domain"/>
    <property type="match status" value="2"/>
</dbReference>
<name>A0A9D4GFU2_DREPO</name>
<dbReference type="SUPFAM" id="SSF49785">
    <property type="entry name" value="Galactose-binding domain-like"/>
    <property type="match status" value="1"/>
</dbReference>
<dbReference type="InterPro" id="IPR033635">
    <property type="entry name" value="ANKS1/Caskin"/>
</dbReference>
<dbReference type="Gene3D" id="2.60.120.260">
    <property type="entry name" value="Galactose-binding domain-like"/>
    <property type="match status" value="1"/>
</dbReference>
<dbReference type="PROSITE" id="PS50022">
    <property type="entry name" value="FA58C_3"/>
    <property type="match status" value="1"/>
</dbReference>
<organism evidence="5 6">
    <name type="scientific">Dreissena polymorpha</name>
    <name type="common">Zebra mussel</name>
    <name type="synonym">Mytilus polymorpha</name>
    <dbReference type="NCBI Taxonomy" id="45954"/>
    <lineage>
        <taxon>Eukaryota</taxon>
        <taxon>Metazoa</taxon>
        <taxon>Spiralia</taxon>
        <taxon>Lophotrochozoa</taxon>
        <taxon>Mollusca</taxon>
        <taxon>Bivalvia</taxon>
        <taxon>Autobranchia</taxon>
        <taxon>Heteroconchia</taxon>
        <taxon>Euheterodonta</taxon>
        <taxon>Imparidentia</taxon>
        <taxon>Neoheterodontei</taxon>
        <taxon>Myida</taxon>
        <taxon>Dreissenoidea</taxon>
        <taxon>Dreissenidae</taxon>
        <taxon>Dreissena</taxon>
    </lineage>
</organism>
<dbReference type="PROSITE" id="PS50088">
    <property type="entry name" value="ANK_REPEAT"/>
    <property type="match status" value="3"/>
</dbReference>
<dbReference type="InterPro" id="IPR008979">
    <property type="entry name" value="Galactose-bd-like_sf"/>
</dbReference>
<keyword evidence="1" id="KW-0677">Repeat</keyword>
<feature type="repeat" description="ANK" evidence="3">
    <location>
        <begin position="131"/>
        <end position="165"/>
    </location>
</feature>
<dbReference type="InterPro" id="IPR013761">
    <property type="entry name" value="SAM/pointed_sf"/>
</dbReference>
<dbReference type="Pfam" id="PF12796">
    <property type="entry name" value="Ank_2"/>
    <property type="match status" value="1"/>
</dbReference>
<accession>A0A9D4GFU2</accession>